<dbReference type="PANTHER" id="PTHR37299">
    <property type="entry name" value="TRANSCRIPTIONAL REGULATOR-RELATED"/>
    <property type="match status" value="1"/>
</dbReference>
<feature type="domain" description="Response regulatory" evidence="3">
    <location>
        <begin position="5"/>
        <end position="116"/>
    </location>
</feature>
<dbReference type="SMART" id="SM00850">
    <property type="entry name" value="LytTR"/>
    <property type="match status" value="1"/>
</dbReference>
<dbReference type="InterPro" id="IPR011006">
    <property type="entry name" value="CheY-like_superfamily"/>
</dbReference>
<dbReference type="PANTHER" id="PTHR37299:SF1">
    <property type="entry name" value="STAGE 0 SPORULATION PROTEIN A HOMOLOG"/>
    <property type="match status" value="1"/>
</dbReference>
<dbReference type="EMBL" id="JANTYZ010000024">
    <property type="protein sequence ID" value="MCS3866888.1"/>
    <property type="molecule type" value="Genomic_DNA"/>
</dbReference>
<feature type="domain" description="HTH LytTR-type" evidence="4">
    <location>
        <begin position="151"/>
        <end position="253"/>
    </location>
</feature>
<dbReference type="InterPro" id="IPR046947">
    <property type="entry name" value="LytR-like"/>
</dbReference>
<organism evidence="5 7">
    <name type="scientific">Salinibacter ruber</name>
    <dbReference type="NCBI Taxonomy" id="146919"/>
    <lineage>
        <taxon>Bacteria</taxon>
        <taxon>Pseudomonadati</taxon>
        <taxon>Rhodothermota</taxon>
        <taxon>Rhodothermia</taxon>
        <taxon>Rhodothermales</taxon>
        <taxon>Salinibacteraceae</taxon>
        <taxon>Salinibacter</taxon>
    </lineage>
</organism>
<evidence type="ECO:0000256" key="2">
    <source>
        <dbReference type="SAM" id="MobiDB-lite"/>
    </source>
</evidence>
<dbReference type="RefSeq" id="WP_103017785.1">
    <property type="nucleotide sequence ID" value="NZ_CALTSH010000012.1"/>
</dbReference>
<evidence type="ECO:0000313" key="6">
    <source>
        <dbReference type="EMBL" id="MCS4038125.1"/>
    </source>
</evidence>
<dbReference type="GO" id="GO:0000156">
    <property type="term" value="F:phosphorelay response regulator activity"/>
    <property type="evidence" value="ECO:0007669"/>
    <property type="project" value="InterPro"/>
</dbReference>
<dbReference type="InterPro" id="IPR001789">
    <property type="entry name" value="Sig_transdc_resp-reg_receiver"/>
</dbReference>
<dbReference type="Gene3D" id="3.40.50.2300">
    <property type="match status" value="1"/>
</dbReference>
<dbReference type="PROSITE" id="PS50930">
    <property type="entry name" value="HTH_LYTTR"/>
    <property type="match status" value="1"/>
</dbReference>
<evidence type="ECO:0000256" key="1">
    <source>
        <dbReference type="PROSITE-ProRule" id="PRU00169"/>
    </source>
</evidence>
<dbReference type="GO" id="GO:0003677">
    <property type="term" value="F:DNA binding"/>
    <property type="evidence" value="ECO:0007669"/>
    <property type="project" value="InterPro"/>
</dbReference>
<dbReference type="EMBL" id="JANUBF010000039">
    <property type="protein sequence ID" value="MCS4038125.1"/>
    <property type="molecule type" value="Genomic_DNA"/>
</dbReference>
<dbReference type="Gene3D" id="2.40.50.1020">
    <property type="entry name" value="LytTr DNA-binding domain"/>
    <property type="match status" value="1"/>
</dbReference>
<name>A0A9X2Z2G1_9BACT</name>
<dbReference type="Proteomes" id="UP001155040">
    <property type="component" value="Unassembled WGS sequence"/>
</dbReference>
<evidence type="ECO:0000259" key="3">
    <source>
        <dbReference type="PROSITE" id="PS50110"/>
    </source>
</evidence>
<reference evidence="5" key="1">
    <citation type="submission" date="2022-08" db="EMBL/GenBank/DDBJ databases">
        <title>Genomic Encyclopedia of Type Strains, Phase V (KMG-V): Genome sequencing to study the core and pangenomes of soil and plant-associated prokaryotes.</title>
        <authorList>
            <person name="Whitman W."/>
        </authorList>
    </citation>
    <scope>NUCLEOTIDE SEQUENCE</scope>
    <source>
        <strain evidence="5">SP2016B</strain>
        <strain evidence="6">SP3012</strain>
    </source>
</reference>
<protein>
    <submittedName>
        <fullName evidence="5">Two-component system LytT family response regulator</fullName>
    </submittedName>
</protein>
<comment type="caution">
    <text evidence="5">The sequence shown here is derived from an EMBL/GenBank/DDBJ whole genome shotgun (WGS) entry which is preliminary data.</text>
</comment>
<evidence type="ECO:0000313" key="7">
    <source>
        <dbReference type="Proteomes" id="UP001155034"/>
    </source>
</evidence>
<dbReference type="Pfam" id="PF00072">
    <property type="entry name" value="Response_reg"/>
    <property type="match status" value="1"/>
</dbReference>
<dbReference type="AlphaFoldDB" id="A0A9X2Z2G1"/>
<feature type="modified residue" description="4-aspartylphosphate" evidence="1">
    <location>
        <position position="56"/>
    </location>
</feature>
<dbReference type="SUPFAM" id="SSF52172">
    <property type="entry name" value="CheY-like"/>
    <property type="match status" value="1"/>
</dbReference>
<dbReference type="Pfam" id="PF04397">
    <property type="entry name" value="LytTR"/>
    <property type="match status" value="1"/>
</dbReference>
<proteinExistence type="predicted"/>
<evidence type="ECO:0000313" key="5">
    <source>
        <dbReference type="EMBL" id="MCS3866888.1"/>
    </source>
</evidence>
<keyword evidence="1" id="KW-0597">Phosphoprotein</keyword>
<feature type="region of interest" description="Disordered" evidence="2">
    <location>
        <begin position="121"/>
        <end position="146"/>
    </location>
</feature>
<evidence type="ECO:0000259" key="4">
    <source>
        <dbReference type="PROSITE" id="PS50930"/>
    </source>
</evidence>
<dbReference type="PROSITE" id="PS50110">
    <property type="entry name" value="RESPONSE_REGULATORY"/>
    <property type="match status" value="1"/>
</dbReference>
<accession>A0A9X2Z2G1</accession>
<gene>
    <name evidence="5" type="ORF">GGP82_003471</name>
    <name evidence="6" type="ORF">GGQ01_003215</name>
</gene>
<dbReference type="Proteomes" id="UP001155034">
    <property type="component" value="Unassembled WGS sequence"/>
</dbReference>
<dbReference type="SMART" id="SM00448">
    <property type="entry name" value="REC"/>
    <property type="match status" value="1"/>
</dbReference>
<sequence length="253" mass="28561">MPTLDTLIVDDERLVRSELRRMLEPHDAVDVVGEAADATEAEAAVEELGPDLLLLDVQMPGASGFDLLERLDDVPHVVFVTAYDEYAIRAFETSALDYLVKPVEEERLAEALETVQEQAALSGEAMGPAPQPDPDESEEPDTLTADDQVFVKDGRRCWFVRLGEVRLFEAAGNYTRLHFDGEEPLIHRSLSYLEERLDPGQYFRASRQHILNLEWVEDMSSRPNGKLLAHLPSDTTVELSHRRSRTFRDEMGL</sequence>
<dbReference type="InterPro" id="IPR007492">
    <property type="entry name" value="LytTR_DNA-bd_dom"/>
</dbReference>